<reference evidence="1 2" key="1">
    <citation type="submission" date="2013-03" db="EMBL/GenBank/DDBJ databases">
        <authorList>
            <person name="Fiebig A."/>
            <person name="Goeker M."/>
            <person name="Klenk H.-P.P."/>
        </authorList>
    </citation>
    <scope>NUCLEOTIDE SEQUENCE [LARGE SCALE GENOMIC DNA]</scope>
    <source>
        <strain evidence="2">DSM 19469</strain>
    </source>
</reference>
<evidence type="ECO:0000313" key="1">
    <source>
        <dbReference type="EMBL" id="AHM04193.1"/>
    </source>
</evidence>
<dbReference type="RefSeq" id="WP_025312000.1">
    <property type="nucleotide sequence ID" value="NZ_CP004372.1"/>
</dbReference>
<name>W8RST4_9RHOB</name>
<dbReference type="KEGG" id="red:roselon_01827"/>
<evidence type="ECO:0000313" key="2">
    <source>
        <dbReference type="Proteomes" id="UP000019593"/>
    </source>
</evidence>
<dbReference type="EMBL" id="CP004372">
    <property type="protein sequence ID" value="AHM04193.1"/>
    <property type="molecule type" value="Genomic_DNA"/>
</dbReference>
<dbReference type="Proteomes" id="UP000019593">
    <property type="component" value="Chromosome"/>
</dbReference>
<accession>W8RST4</accession>
<dbReference type="HOGENOM" id="CLU_196828_0_0_5"/>
<sequence length="77" mass="8471">MARDVVMRSIEDGSAQRCVDLIRLGSGGWAFVECRRDPEDDHGWRRVTAPLGGFASEGEALVAARRAVAWLAQEDRA</sequence>
<keyword evidence="2" id="KW-1185">Reference proteome</keyword>
<dbReference type="eggNOG" id="ENOG5033DH8">
    <property type="taxonomic scope" value="Bacteria"/>
</dbReference>
<protein>
    <submittedName>
        <fullName evidence="1">Uncharacterized protein</fullName>
    </submittedName>
</protein>
<dbReference type="AlphaFoldDB" id="W8RST4"/>
<organism evidence="1 2">
    <name type="scientific">Roseicyclus elongatus DSM 19469</name>
    <dbReference type="NCBI Taxonomy" id="1294273"/>
    <lineage>
        <taxon>Bacteria</taxon>
        <taxon>Pseudomonadati</taxon>
        <taxon>Pseudomonadota</taxon>
        <taxon>Alphaproteobacteria</taxon>
        <taxon>Rhodobacterales</taxon>
        <taxon>Roseobacteraceae</taxon>
        <taxon>Roseicyclus</taxon>
    </lineage>
</organism>
<dbReference type="STRING" id="1294273.roselon_01827"/>
<gene>
    <name evidence="1" type="ORF">roselon_01827</name>
</gene>
<proteinExistence type="predicted"/>